<protein>
    <submittedName>
        <fullName evidence="1">Uncharacterized protein</fullName>
    </submittedName>
</protein>
<gene>
    <name evidence="1" type="ORF">FHQ07_03815</name>
</gene>
<sequence length="138" mass="14895">MKIVVALLVIAAIVLVALSFQSRAAKRDLIWDIGHRKPLDPEKEYKFTFRITFQNKEQADQCASTEVTGFSSNVEATPNGERWAAIWTGTMKAEPTMFRNVLQAIRSAGQSSAAKDSEPLITASDPGSGVGILVDAAG</sequence>
<reference evidence="1 2" key="1">
    <citation type="submission" date="2019-06" db="EMBL/GenBank/DDBJ databases">
        <title>Thermomonas aquatica sp. nov., isolated from an industrial wastewater treatment plant.</title>
        <authorList>
            <person name="Jeon J.H."/>
            <person name="Park D.-S."/>
        </authorList>
    </citation>
    <scope>NUCLEOTIDE SEQUENCE [LARGE SCALE GENOMIC DNA]</scope>
    <source>
        <strain evidence="1 2">SY21</strain>
    </source>
</reference>
<dbReference type="AlphaFoldDB" id="A0A5B7ZMY9"/>
<dbReference type="KEGG" id="thes:FHQ07_03815"/>
<evidence type="ECO:0000313" key="1">
    <source>
        <dbReference type="EMBL" id="QDA56501.1"/>
    </source>
</evidence>
<name>A0A5B7ZMY9_9GAMM</name>
<evidence type="ECO:0000313" key="2">
    <source>
        <dbReference type="Proteomes" id="UP000308149"/>
    </source>
</evidence>
<accession>A0A5B7ZMY9</accession>
<dbReference type="RefSeq" id="WP_139715426.1">
    <property type="nucleotide sequence ID" value="NZ_CP040871.1"/>
</dbReference>
<proteinExistence type="predicted"/>
<dbReference type="Proteomes" id="UP000308149">
    <property type="component" value="Chromosome"/>
</dbReference>
<organism evidence="1 2">
    <name type="scientific">Thermomonas aquatica</name>
    <dbReference type="NCBI Taxonomy" id="2202149"/>
    <lineage>
        <taxon>Bacteria</taxon>
        <taxon>Pseudomonadati</taxon>
        <taxon>Pseudomonadota</taxon>
        <taxon>Gammaproteobacteria</taxon>
        <taxon>Lysobacterales</taxon>
        <taxon>Lysobacteraceae</taxon>
        <taxon>Thermomonas</taxon>
    </lineage>
</organism>
<keyword evidence="2" id="KW-1185">Reference proteome</keyword>
<dbReference type="EMBL" id="CP040871">
    <property type="protein sequence ID" value="QDA56501.1"/>
    <property type="molecule type" value="Genomic_DNA"/>
</dbReference>